<feature type="non-terminal residue" evidence="1">
    <location>
        <position position="1"/>
    </location>
</feature>
<dbReference type="RefSeq" id="WP_308451086.1">
    <property type="nucleotide sequence ID" value="NZ_JAJEPU010000013.1"/>
</dbReference>
<comment type="caution">
    <text evidence="1">The sequence shown here is derived from an EMBL/GenBank/DDBJ whole genome shotgun (WGS) entry which is preliminary data.</text>
</comment>
<accession>A0AAE3DKY0</accession>
<organism evidence="1 2">
    <name type="scientific">Brotaphodocola catenula</name>
    <dbReference type="NCBI Taxonomy" id="2885361"/>
    <lineage>
        <taxon>Bacteria</taxon>
        <taxon>Bacillati</taxon>
        <taxon>Bacillota</taxon>
        <taxon>Clostridia</taxon>
        <taxon>Lachnospirales</taxon>
        <taxon>Lachnospiraceae</taxon>
        <taxon>Brotaphodocola</taxon>
    </lineage>
</organism>
<protein>
    <submittedName>
        <fullName evidence="1">Uncharacterized protein</fullName>
    </submittedName>
</protein>
<evidence type="ECO:0000313" key="2">
    <source>
        <dbReference type="Proteomes" id="UP001198962"/>
    </source>
</evidence>
<evidence type="ECO:0000313" key="1">
    <source>
        <dbReference type="EMBL" id="MCC2164448.1"/>
    </source>
</evidence>
<reference evidence="1" key="1">
    <citation type="submission" date="2021-10" db="EMBL/GenBank/DDBJ databases">
        <title>Anaerobic single-cell dispensing facilitates the cultivation of human gut bacteria.</title>
        <authorList>
            <person name="Afrizal A."/>
        </authorList>
    </citation>
    <scope>NUCLEOTIDE SEQUENCE</scope>
    <source>
        <strain evidence="1">CLA-AA-H274</strain>
    </source>
</reference>
<name>A0AAE3DKY0_9FIRM</name>
<sequence>QRQVFLIMIQSRCTEKKIPRNIHFLVNENRLTMPECIKRMDFVAFDGESLPCFENVFIILHPDYENQKKNRQKQLQAKIHLAKQKKSDSDEKNALFVKLSLKSNPIGIGLCE</sequence>
<keyword evidence="2" id="KW-1185">Reference proteome</keyword>
<dbReference type="AlphaFoldDB" id="A0AAE3DKY0"/>
<dbReference type="EMBL" id="JAJEPU010000013">
    <property type="protein sequence ID" value="MCC2164448.1"/>
    <property type="molecule type" value="Genomic_DNA"/>
</dbReference>
<proteinExistence type="predicted"/>
<dbReference type="Proteomes" id="UP001198962">
    <property type="component" value="Unassembled WGS sequence"/>
</dbReference>
<gene>
    <name evidence="1" type="ORF">LKD32_06065</name>
</gene>